<organism evidence="1 2">
    <name type="scientific">Phocoenobacter skyensis</name>
    <dbReference type="NCBI Taxonomy" id="97481"/>
    <lineage>
        <taxon>Bacteria</taxon>
        <taxon>Pseudomonadati</taxon>
        <taxon>Pseudomonadota</taxon>
        <taxon>Gammaproteobacteria</taxon>
        <taxon>Pasteurellales</taxon>
        <taxon>Pasteurellaceae</taxon>
        <taxon>Phocoenobacter</taxon>
    </lineage>
</organism>
<dbReference type="Pfam" id="PF10934">
    <property type="entry name" value="Sheath_initiator"/>
    <property type="match status" value="1"/>
</dbReference>
<accession>A0ABT9JKL3</accession>
<dbReference type="Proteomes" id="UP001224812">
    <property type="component" value="Unassembled WGS sequence"/>
</dbReference>
<dbReference type="Gene3D" id="3.10.450.40">
    <property type="match status" value="1"/>
</dbReference>
<evidence type="ECO:0000313" key="2">
    <source>
        <dbReference type="Proteomes" id="UP001224812"/>
    </source>
</evidence>
<protein>
    <recommendedName>
        <fullName evidence="3">Phage baseplate assembly protein W</fullName>
    </recommendedName>
</protein>
<reference evidence="1 2" key="1">
    <citation type="journal article" date="2023" name="Front. Microbiol.">
        <title>Phylogeography and host specificity of Pasteurellaceae pathogenic to sea-farmed fish in the north-east Atlantic.</title>
        <authorList>
            <person name="Gulla S."/>
            <person name="Colquhoun D.J."/>
            <person name="Olsen A.B."/>
            <person name="Spilsberg B."/>
            <person name="Lagesen K."/>
            <person name="Aakesson C.P."/>
            <person name="Strom S."/>
            <person name="Manji F."/>
            <person name="Birkbeck T.H."/>
            <person name="Nilsen H.K."/>
        </authorList>
    </citation>
    <scope>NUCLEOTIDE SEQUENCE [LARGE SCALE GENOMIC DNA]</scope>
    <source>
        <strain evidence="1 2">VIO11850</strain>
    </source>
</reference>
<proteinExistence type="predicted"/>
<dbReference type="SUPFAM" id="SSF160719">
    <property type="entry name" value="gpW/gp25-like"/>
    <property type="match status" value="1"/>
</dbReference>
<evidence type="ECO:0008006" key="3">
    <source>
        <dbReference type="Google" id="ProtNLM"/>
    </source>
</evidence>
<comment type="caution">
    <text evidence="1">The sequence shown here is derived from an EMBL/GenBank/DDBJ whole genome shotgun (WGS) entry which is preliminary data.</text>
</comment>
<keyword evidence="2" id="KW-1185">Reference proteome</keyword>
<name>A0ABT9JKL3_9PAST</name>
<dbReference type="InterPro" id="IPR020288">
    <property type="entry name" value="Sheath_initiator"/>
</dbReference>
<evidence type="ECO:0000313" key="1">
    <source>
        <dbReference type="EMBL" id="MDP8084584.1"/>
    </source>
</evidence>
<gene>
    <name evidence="1" type="ORF">QJT92_01375</name>
</gene>
<dbReference type="RefSeq" id="WP_306383692.1">
    <property type="nucleotide sequence ID" value="NZ_JASAVR010000001.1"/>
</dbReference>
<sequence length="117" mass="13192">MSIDIALSKGHDLVLDGDLKFISGAEKIAQQIKVTLLTFKGEWFLDNEHGVPYFDYVLVKNPAREQVEAILRKAIKDVPDVLGVQNLKLFINHPARKLKVEVQVETNEGIEKIEVIV</sequence>
<dbReference type="EMBL" id="JASAVS010000001">
    <property type="protein sequence ID" value="MDP8084584.1"/>
    <property type="molecule type" value="Genomic_DNA"/>
</dbReference>